<proteinExistence type="predicted"/>
<organism evidence="3 4">
    <name type="scientific">Candidatus Nitrospira inopinata</name>
    <dbReference type="NCBI Taxonomy" id="1715989"/>
    <lineage>
        <taxon>Bacteria</taxon>
        <taxon>Pseudomonadati</taxon>
        <taxon>Nitrospirota</taxon>
        <taxon>Nitrospiria</taxon>
        <taxon>Nitrospirales</taxon>
        <taxon>Nitrospiraceae</taxon>
        <taxon>Nitrospira</taxon>
    </lineage>
</organism>
<keyword evidence="4" id="KW-1185">Reference proteome</keyword>
<evidence type="ECO:0000256" key="1">
    <source>
        <dbReference type="SAM" id="MobiDB-lite"/>
    </source>
</evidence>
<evidence type="ECO:0000256" key="2">
    <source>
        <dbReference type="SAM" id="Phobius"/>
    </source>
</evidence>
<gene>
    <name evidence="3" type="ORF">NITINOP_1605</name>
</gene>
<dbReference type="AlphaFoldDB" id="A0A0S4KVZ0"/>
<dbReference type="RefSeq" id="WP_158023284.1">
    <property type="nucleotide sequence ID" value="NZ_LN885086.1"/>
</dbReference>
<dbReference type="Proteomes" id="UP000066284">
    <property type="component" value="Chromosome 1"/>
</dbReference>
<feature type="compositionally biased region" description="Gly residues" evidence="1">
    <location>
        <begin position="48"/>
        <end position="57"/>
    </location>
</feature>
<feature type="transmembrane region" description="Helical" evidence="2">
    <location>
        <begin position="6"/>
        <end position="27"/>
    </location>
</feature>
<name>A0A0S4KVZ0_9BACT</name>
<dbReference type="STRING" id="1715989.NITINOP_1605"/>
<evidence type="ECO:0000313" key="3">
    <source>
        <dbReference type="EMBL" id="CUQ66580.1"/>
    </source>
</evidence>
<reference evidence="4" key="1">
    <citation type="submission" date="2015-09" db="EMBL/GenBank/DDBJ databases">
        <authorList>
            <person name="Daims H."/>
        </authorList>
    </citation>
    <scope>NUCLEOTIDE SEQUENCE [LARGE SCALE GENOMIC DNA]</scope>
</reference>
<sequence length="57" mass="5851">MSWGYWGIVGALVILVGLTLACVMFSASRGTRRLPPEGEAVEGTAVGHVGGGHRQAA</sequence>
<feature type="region of interest" description="Disordered" evidence="1">
    <location>
        <begin position="30"/>
        <end position="57"/>
    </location>
</feature>
<protein>
    <submittedName>
        <fullName evidence="3">Uncharacterized protein</fullName>
    </submittedName>
</protein>
<keyword evidence="2" id="KW-0472">Membrane</keyword>
<dbReference type="KEGG" id="nio:NITINOP_1605"/>
<keyword evidence="2" id="KW-0812">Transmembrane</keyword>
<accession>A0A0S4KVZ0</accession>
<dbReference type="EMBL" id="LN885086">
    <property type="protein sequence ID" value="CUQ66580.1"/>
    <property type="molecule type" value="Genomic_DNA"/>
</dbReference>
<evidence type="ECO:0000313" key="4">
    <source>
        <dbReference type="Proteomes" id="UP000066284"/>
    </source>
</evidence>
<keyword evidence="2" id="KW-1133">Transmembrane helix</keyword>